<evidence type="ECO:0000313" key="2">
    <source>
        <dbReference type="EMBL" id="KUH36954.1"/>
    </source>
</evidence>
<dbReference type="AlphaFoldDB" id="A0A100Y3H5"/>
<sequence length="104" mass="10800">MRRISSTLRTLTAACLLGAATVGGALATAPVAGAAPSGALACGWDPDAASGRAYYNHCTSDGSWIWIRVERHGASGFDKCVGPNRTYLGSTSVIRYAWYKGGTC</sequence>
<organism evidence="2 3">
    <name type="scientific">Streptomyces kanasensis</name>
    <dbReference type="NCBI Taxonomy" id="936756"/>
    <lineage>
        <taxon>Bacteria</taxon>
        <taxon>Bacillati</taxon>
        <taxon>Actinomycetota</taxon>
        <taxon>Actinomycetes</taxon>
        <taxon>Kitasatosporales</taxon>
        <taxon>Streptomycetaceae</taxon>
        <taxon>Streptomyces</taxon>
    </lineage>
</organism>
<dbReference type="OrthoDB" id="3540574at2"/>
<protein>
    <recommendedName>
        <fullName evidence="4">Peptidase inhibitor</fullName>
    </recommendedName>
</protein>
<comment type="caution">
    <text evidence="2">The sequence shown here is derived from an EMBL/GenBank/DDBJ whole genome shotgun (WGS) entry which is preliminary data.</text>
</comment>
<gene>
    <name evidence="2" type="ORF">ATE80_20790</name>
</gene>
<evidence type="ECO:0000256" key="1">
    <source>
        <dbReference type="SAM" id="SignalP"/>
    </source>
</evidence>
<accession>A0A100Y3H5</accession>
<keyword evidence="3" id="KW-1185">Reference proteome</keyword>
<dbReference type="InterPro" id="IPR045935">
    <property type="entry name" value="DUF6355"/>
</dbReference>
<evidence type="ECO:0000313" key="3">
    <source>
        <dbReference type="Proteomes" id="UP000054011"/>
    </source>
</evidence>
<dbReference type="Pfam" id="PF19882">
    <property type="entry name" value="DUF6355"/>
    <property type="match status" value="1"/>
</dbReference>
<proteinExistence type="predicted"/>
<reference evidence="2 3" key="1">
    <citation type="submission" date="2015-11" db="EMBL/GenBank/DDBJ databases">
        <title>Genome-wide analysis reveals the secondary metabolome in Streptomyces kanasensis ZX01.</title>
        <authorList>
            <person name="Zhang G."/>
            <person name="Han L."/>
            <person name="Feng J."/>
            <person name="Zhang X."/>
        </authorList>
    </citation>
    <scope>NUCLEOTIDE SEQUENCE [LARGE SCALE GENOMIC DNA]</scope>
    <source>
        <strain evidence="2 3">ZX01</strain>
    </source>
</reference>
<evidence type="ECO:0008006" key="4">
    <source>
        <dbReference type="Google" id="ProtNLM"/>
    </source>
</evidence>
<dbReference type="RefSeq" id="WP_058943756.1">
    <property type="nucleotide sequence ID" value="NZ_LNSV01000059.1"/>
</dbReference>
<feature type="signal peptide" evidence="1">
    <location>
        <begin position="1"/>
        <end position="34"/>
    </location>
</feature>
<keyword evidence="1" id="KW-0732">Signal</keyword>
<dbReference type="EMBL" id="LNSV01000059">
    <property type="protein sequence ID" value="KUH36954.1"/>
    <property type="molecule type" value="Genomic_DNA"/>
</dbReference>
<name>A0A100Y3H5_9ACTN</name>
<feature type="chain" id="PRO_5007091187" description="Peptidase inhibitor" evidence="1">
    <location>
        <begin position="35"/>
        <end position="104"/>
    </location>
</feature>
<dbReference type="Proteomes" id="UP000054011">
    <property type="component" value="Unassembled WGS sequence"/>
</dbReference>